<evidence type="ECO:0000256" key="4">
    <source>
        <dbReference type="SAM" id="Coils"/>
    </source>
</evidence>
<accession>A0A0C2MTF7</accession>
<evidence type="ECO:0000256" key="1">
    <source>
        <dbReference type="ARBA" id="ARBA00004123"/>
    </source>
</evidence>
<evidence type="ECO:0000256" key="2">
    <source>
        <dbReference type="ARBA" id="ARBA00006076"/>
    </source>
</evidence>
<organism evidence="6 7">
    <name type="scientific">Thelohanellus kitauei</name>
    <name type="common">Myxosporean</name>
    <dbReference type="NCBI Taxonomy" id="669202"/>
    <lineage>
        <taxon>Eukaryota</taxon>
        <taxon>Metazoa</taxon>
        <taxon>Cnidaria</taxon>
        <taxon>Myxozoa</taxon>
        <taxon>Myxosporea</taxon>
        <taxon>Bivalvulida</taxon>
        <taxon>Platysporina</taxon>
        <taxon>Myxobolidae</taxon>
        <taxon>Thelohanellus</taxon>
    </lineage>
</organism>
<gene>
    <name evidence="6" type="ORF">RF11_14548</name>
</gene>
<evidence type="ECO:0000256" key="5">
    <source>
        <dbReference type="SAM" id="MobiDB-lite"/>
    </source>
</evidence>
<keyword evidence="3" id="KW-0539">Nucleus</keyword>
<dbReference type="GO" id="GO:0046540">
    <property type="term" value="C:U4/U6 x U5 tri-snRNP complex"/>
    <property type="evidence" value="ECO:0007669"/>
    <property type="project" value="TreeGrafter"/>
</dbReference>
<dbReference type="PANTHER" id="PTHR14152">
    <property type="entry name" value="SQUAMOUS CELL CARCINOMA ANTIGEN RECOGNISED BY CYTOTOXIC T LYMPHOCYTES"/>
    <property type="match status" value="1"/>
</dbReference>
<dbReference type="AlphaFoldDB" id="A0A0C2MTF7"/>
<comment type="caution">
    <text evidence="6">The sequence shown here is derived from an EMBL/GenBank/DDBJ whole genome shotgun (WGS) entry which is preliminary data.</text>
</comment>
<dbReference type="PANTHER" id="PTHR14152:SF5">
    <property type="entry name" value="U4_U6.U5 TRI-SNRNP-ASSOCIATED PROTEIN 1"/>
    <property type="match status" value="1"/>
</dbReference>
<feature type="compositionally biased region" description="Basic and acidic residues" evidence="5">
    <location>
        <begin position="12"/>
        <end position="43"/>
    </location>
</feature>
<feature type="region of interest" description="Disordered" evidence="5">
    <location>
        <begin position="1"/>
        <end position="88"/>
    </location>
</feature>
<feature type="compositionally biased region" description="Basic residues" evidence="5">
    <location>
        <begin position="1"/>
        <end position="11"/>
    </location>
</feature>
<feature type="coiled-coil region" evidence="4">
    <location>
        <begin position="88"/>
        <end position="121"/>
    </location>
</feature>
<evidence type="ECO:0000256" key="3">
    <source>
        <dbReference type="ARBA" id="ARBA00023242"/>
    </source>
</evidence>
<dbReference type="GO" id="GO:0000481">
    <property type="term" value="P:maturation of 5S rRNA"/>
    <property type="evidence" value="ECO:0007669"/>
    <property type="project" value="TreeGrafter"/>
</dbReference>
<dbReference type="EMBL" id="JWZT01002014">
    <property type="protein sequence ID" value="KII70586.1"/>
    <property type="molecule type" value="Genomic_DNA"/>
</dbReference>
<comment type="subcellular location">
    <subcellularLocation>
        <location evidence="1">Nucleus</location>
    </subcellularLocation>
</comment>
<dbReference type="GO" id="GO:0045292">
    <property type="term" value="P:mRNA cis splicing, via spliceosome"/>
    <property type="evidence" value="ECO:0007669"/>
    <property type="project" value="TreeGrafter"/>
</dbReference>
<keyword evidence="7" id="KW-1185">Reference proteome</keyword>
<protein>
    <submittedName>
        <fullName evidence="6">U4/U6.U5 tri-snRNP-associated protein 1</fullName>
    </submittedName>
</protein>
<dbReference type="InterPro" id="IPR005011">
    <property type="entry name" value="SNU66/SART1"/>
</dbReference>
<proteinExistence type="inferred from homology"/>
<name>A0A0C2MTF7_THEKT</name>
<reference evidence="6 7" key="1">
    <citation type="journal article" date="2014" name="Genome Biol. Evol.">
        <title>The genome of the myxosporean Thelohanellus kitauei shows adaptations to nutrient acquisition within its fish host.</title>
        <authorList>
            <person name="Yang Y."/>
            <person name="Xiong J."/>
            <person name="Zhou Z."/>
            <person name="Huo F."/>
            <person name="Miao W."/>
            <person name="Ran C."/>
            <person name="Liu Y."/>
            <person name="Zhang J."/>
            <person name="Feng J."/>
            <person name="Wang M."/>
            <person name="Wang M."/>
            <person name="Wang L."/>
            <person name="Yao B."/>
        </authorList>
    </citation>
    <scope>NUCLEOTIDE SEQUENCE [LARGE SCALE GENOMIC DNA]</scope>
    <source>
        <strain evidence="6">Wuqing</strain>
    </source>
</reference>
<keyword evidence="4" id="KW-0175">Coiled coil</keyword>
<feature type="compositionally biased region" description="Basic and acidic residues" evidence="5">
    <location>
        <begin position="74"/>
        <end position="88"/>
    </location>
</feature>
<sequence>MVGQKRKSRHSKSNESKEKLKNDDKKSKKQETDLKDDDADKPSTKRVLTSKLRLQLGMAPLETDDTTQSNFGIDTKDKKEFEHVPAKNIGEEEKAEKLREKLRLLKEKRELEQKLGKIKKIYDVDDPNTIDDVTSWVAKSRKLKPSRHETPKVPKIPENKHALTVEHDFREFDVSSCSRRLVKRLFLL</sequence>
<evidence type="ECO:0000313" key="7">
    <source>
        <dbReference type="Proteomes" id="UP000031668"/>
    </source>
</evidence>
<dbReference type="Proteomes" id="UP000031668">
    <property type="component" value="Unassembled WGS sequence"/>
</dbReference>
<evidence type="ECO:0000313" key="6">
    <source>
        <dbReference type="EMBL" id="KII70586.1"/>
    </source>
</evidence>
<comment type="similarity">
    <text evidence="2">Belongs to the SNU66/SART1 family.</text>
</comment>